<evidence type="ECO:0000256" key="2">
    <source>
        <dbReference type="ARBA" id="ARBA00022801"/>
    </source>
</evidence>
<evidence type="ECO:0000259" key="4">
    <source>
        <dbReference type="SMART" id="SM00797"/>
    </source>
</evidence>
<dbReference type="InterPro" id="IPR003778">
    <property type="entry name" value="CT_A_B"/>
</dbReference>
<dbReference type="AlphaFoldDB" id="A0A850Q127"/>
<dbReference type="RefSeq" id="WP_177156916.1">
    <property type="nucleotide sequence ID" value="NZ_JABCJE010000002.1"/>
</dbReference>
<dbReference type="SMART" id="SM00797">
    <property type="entry name" value="AHS2"/>
    <property type="match status" value="1"/>
</dbReference>
<keyword evidence="1" id="KW-0547">Nucleotide-binding</keyword>
<dbReference type="Pfam" id="PF02626">
    <property type="entry name" value="CT_A_B"/>
    <property type="match status" value="1"/>
</dbReference>
<dbReference type="Proteomes" id="UP000592216">
    <property type="component" value="Unassembled WGS sequence"/>
</dbReference>
<dbReference type="EMBL" id="JABCJE010000002">
    <property type="protein sequence ID" value="NVO22723.1"/>
    <property type="molecule type" value="Genomic_DNA"/>
</dbReference>
<dbReference type="PANTHER" id="PTHR43309">
    <property type="entry name" value="5-OXOPROLINASE SUBUNIT C"/>
    <property type="match status" value="1"/>
</dbReference>
<evidence type="ECO:0000313" key="5">
    <source>
        <dbReference type="EMBL" id="NVO22723.1"/>
    </source>
</evidence>
<dbReference type="GO" id="GO:0005524">
    <property type="term" value="F:ATP binding"/>
    <property type="evidence" value="ECO:0007669"/>
    <property type="project" value="UniProtKB-KW"/>
</dbReference>
<dbReference type="Gene3D" id="2.40.100.10">
    <property type="entry name" value="Cyclophilin-like"/>
    <property type="match status" value="1"/>
</dbReference>
<evidence type="ECO:0000256" key="1">
    <source>
        <dbReference type="ARBA" id="ARBA00022741"/>
    </source>
</evidence>
<keyword evidence="2" id="KW-0378">Hydrolase</keyword>
<dbReference type="InterPro" id="IPR052708">
    <property type="entry name" value="PxpC"/>
</dbReference>
<accession>A0A850Q127</accession>
<keyword evidence="5" id="KW-0808">Transferase</keyword>
<name>A0A850Q127_9RHOB</name>
<proteinExistence type="predicted"/>
<gene>
    <name evidence="5" type="ORF">HJ536_05070</name>
</gene>
<feature type="domain" description="Carboxyltransferase" evidence="4">
    <location>
        <begin position="25"/>
        <end position="297"/>
    </location>
</feature>
<dbReference type="InterPro" id="IPR029000">
    <property type="entry name" value="Cyclophilin-like_dom_sf"/>
</dbReference>
<dbReference type="GO" id="GO:0016740">
    <property type="term" value="F:transferase activity"/>
    <property type="evidence" value="ECO:0007669"/>
    <property type="project" value="UniProtKB-KW"/>
</dbReference>
<sequence>MSRIEVLSAGPSVTLQDAGRAGMAAFGLSAGGAMDPLALAEARALLGAAFDGCAIEMGQMGGRFRADADLVIALTGAAMKVTLEGAALSWGQSHPWPAGAVLDIGAATGGAYGYLSVAGTWDVPLRLGAKGTHFQAGIGAPLGAGDVLTVVAAKAEAGLGLPSRDAPPEVIRVIPSVQSHWFGDQGRDWLEGTVFTKTAKASRMGAALAFGGQGVQSDHGLSVTSEIVSLGDIQITGDGTPYVLMREAQTTGGYPRIATVISADLPAFAQMPSGAQVRFRFVTVPEALAARAAQNDWAKGLRAKVRPVVRRLETMHDLLSYSLVSGVVSATDPEGWE</sequence>
<evidence type="ECO:0000313" key="6">
    <source>
        <dbReference type="Proteomes" id="UP000592216"/>
    </source>
</evidence>
<protein>
    <submittedName>
        <fullName evidence="5">Biotin-dependent carboxyltransferase family protein</fullName>
    </submittedName>
</protein>
<keyword evidence="3" id="KW-0067">ATP-binding</keyword>
<comment type="caution">
    <text evidence="5">The sequence shown here is derived from an EMBL/GenBank/DDBJ whole genome shotgun (WGS) entry which is preliminary data.</text>
</comment>
<dbReference type="GO" id="GO:0016787">
    <property type="term" value="F:hydrolase activity"/>
    <property type="evidence" value="ECO:0007669"/>
    <property type="project" value="UniProtKB-KW"/>
</dbReference>
<evidence type="ECO:0000256" key="3">
    <source>
        <dbReference type="ARBA" id="ARBA00022840"/>
    </source>
</evidence>
<dbReference type="PANTHER" id="PTHR43309:SF3">
    <property type="entry name" value="5-OXOPROLINASE SUBUNIT C"/>
    <property type="match status" value="1"/>
</dbReference>
<reference evidence="5 6" key="1">
    <citation type="submission" date="2020-04" db="EMBL/GenBank/DDBJ databases">
        <title>Donghicola sp., a member of the Rhodobacteraceae family isolated from mangrove forest in Thailand.</title>
        <authorList>
            <person name="Charoenyingcharoen P."/>
            <person name="Yukphan P."/>
        </authorList>
    </citation>
    <scope>NUCLEOTIDE SEQUENCE [LARGE SCALE GENOMIC DNA]</scope>
    <source>
        <strain evidence="5 6">B5-SW-15</strain>
    </source>
</reference>
<organism evidence="5 6">
    <name type="scientific">Donghicola mangrovi</name>
    <dbReference type="NCBI Taxonomy" id="2729614"/>
    <lineage>
        <taxon>Bacteria</taxon>
        <taxon>Pseudomonadati</taxon>
        <taxon>Pseudomonadota</taxon>
        <taxon>Alphaproteobacteria</taxon>
        <taxon>Rhodobacterales</taxon>
        <taxon>Roseobacteraceae</taxon>
        <taxon>Donghicola</taxon>
    </lineage>
</organism>